<evidence type="ECO:0000313" key="2">
    <source>
        <dbReference type="Proteomes" id="UP000807353"/>
    </source>
</evidence>
<sequence>MDVEPPNVYRLGYRRCDEISSVTRGVLGKIFSPASLEFPKCDFPVDVKKAILNEFHLIIFSLRYASETLRVPSPSSNGEVITLGDAFETEPCNILNEVRETQHKTSLGPASHLGRIVFARNIRPSPRYVPPGVQWSHPGARFKDFGEMRRFTITRFRGTDRPEIACSCSIQIMDIDARGSAWLAQIHSMHSKILHYMSNPKATISMTTDATFSFSYQSSFDKQNRQPETKRVNLFVGYLGRTANGSISPPEMYWSLDDGCLPFGRGHSLPPGPGIAESRDDR</sequence>
<proteinExistence type="predicted"/>
<comment type="caution">
    <text evidence="1">The sequence shown here is derived from an EMBL/GenBank/DDBJ whole genome shotgun (WGS) entry which is preliminary data.</text>
</comment>
<protein>
    <submittedName>
        <fullName evidence="1">Uncharacterized protein</fullName>
    </submittedName>
</protein>
<dbReference type="AlphaFoldDB" id="A0A9P5XZY5"/>
<accession>A0A9P5XZY5</accession>
<evidence type="ECO:0000313" key="1">
    <source>
        <dbReference type="EMBL" id="KAF9459779.1"/>
    </source>
</evidence>
<name>A0A9P5XZY5_9AGAR</name>
<reference evidence="1" key="1">
    <citation type="submission" date="2020-11" db="EMBL/GenBank/DDBJ databases">
        <authorList>
            <consortium name="DOE Joint Genome Institute"/>
            <person name="Ahrendt S."/>
            <person name="Riley R."/>
            <person name="Andreopoulos W."/>
            <person name="Labutti K."/>
            <person name="Pangilinan J."/>
            <person name="Ruiz-Duenas F.J."/>
            <person name="Barrasa J.M."/>
            <person name="Sanchez-Garcia M."/>
            <person name="Camarero S."/>
            <person name="Miyauchi S."/>
            <person name="Serrano A."/>
            <person name="Linde D."/>
            <person name="Babiker R."/>
            <person name="Drula E."/>
            <person name="Ayuso-Fernandez I."/>
            <person name="Pacheco R."/>
            <person name="Padilla G."/>
            <person name="Ferreira P."/>
            <person name="Barriuso J."/>
            <person name="Kellner H."/>
            <person name="Castanera R."/>
            <person name="Alfaro M."/>
            <person name="Ramirez L."/>
            <person name="Pisabarro A.G."/>
            <person name="Kuo A."/>
            <person name="Tritt A."/>
            <person name="Lipzen A."/>
            <person name="He G."/>
            <person name="Yan M."/>
            <person name="Ng V."/>
            <person name="Cullen D."/>
            <person name="Martin F."/>
            <person name="Rosso M.-N."/>
            <person name="Henrissat B."/>
            <person name="Hibbett D."/>
            <person name="Martinez A.T."/>
            <person name="Grigoriev I.V."/>
        </authorList>
    </citation>
    <scope>NUCLEOTIDE SEQUENCE</scope>
    <source>
        <strain evidence="1">CBS 247.69</strain>
    </source>
</reference>
<keyword evidence="2" id="KW-1185">Reference proteome</keyword>
<gene>
    <name evidence="1" type="ORF">BDZ94DRAFT_1267347</name>
</gene>
<organism evidence="1 2">
    <name type="scientific">Collybia nuda</name>
    <dbReference type="NCBI Taxonomy" id="64659"/>
    <lineage>
        <taxon>Eukaryota</taxon>
        <taxon>Fungi</taxon>
        <taxon>Dikarya</taxon>
        <taxon>Basidiomycota</taxon>
        <taxon>Agaricomycotina</taxon>
        <taxon>Agaricomycetes</taxon>
        <taxon>Agaricomycetidae</taxon>
        <taxon>Agaricales</taxon>
        <taxon>Tricholomatineae</taxon>
        <taxon>Clitocybaceae</taxon>
        <taxon>Collybia</taxon>
    </lineage>
</organism>
<dbReference type="Proteomes" id="UP000807353">
    <property type="component" value="Unassembled WGS sequence"/>
</dbReference>
<dbReference type="EMBL" id="MU150310">
    <property type="protein sequence ID" value="KAF9459779.1"/>
    <property type="molecule type" value="Genomic_DNA"/>
</dbReference>